<feature type="transmembrane region" description="Helical" evidence="1">
    <location>
        <begin position="42"/>
        <end position="63"/>
    </location>
</feature>
<reference evidence="2 3" key="1">
    <citation type="submission" date="2017-10" db="EMBL/GenBank/DDBJ databases">
        <title>Novel microbial diversity and functional potential in the marine mammal oral microbiome.</title>
        <authorList>
            <person name="Dudek N.K."/>
            <person name="Sun C.L."/>
            <person name="Burstein D."/>
            <person name="Kantor R.S."/>
            <person name="Aliaga Goltsman D.S."/>
            <person name="Bik E.M."/>
            <person name="Thomas B.C."/>
            <person name="Banfield J.F."/>
            <person name="Relman D.A."/>
        </authorList>
    </citation>
    <scope>NUCLEOTIDE SEQUENCE [LARGE SCALE GENOMIC DNA]</scope>
    <source>
        <strain evidence="2">DOLZORAL124_49_17</strain>
    </source>
</reference>
<keyword evidence="1" id="KW-1133">Transmembrane helix</keyword>
<feature type="transmembrane region" description="Helical" evidence="1">
    <location>
        <begin position="117"/>
        <end position="141"/>
    </location>
</feature>
<feature type="transmembrane region" description="Helical" evidence="1">
    <location>
        <begin position="184"/>
        <end position="204"/>
    </location>
</feature>
<organism evidence="2 3">
    <name type="scientific">candidate division KSB3 bacterium</name>
    <dbReference type="NCBI Taxonomy" id="2044937"/>
    <lineage>
        <taxon>Bacteria</taxon>
        <taxon>candidate division KSB3</taxon>
    </lineage>
</organism>
<accession>A0A2G6E4W1</accession>
<dbReference type="Proteomes" id="UP000229740">
    <property type="component" value="Unassembled WGS sequence"/>
</dbReference>
<protein>
    <submittedName>
        <fullName evidence="2">Uncharacterized protein</fullName>
    </submittedName>
</protein>
<evidence type="ECO:0000313" key="3">
    <source>
        <dbReference type="Proteomes" id="UP000229740"/>
    </source>
</evidence>
<keyword evidence="1" id="KW-0472">Membrane</keyword>
<evidence type="ECO:0000256" key="1">
    <source>
        <dbReference type="SAM" id="Phobius"/>
    </source>
</evidence>
<comment type="caution">
    <text evidence="2">The sequence shown here is derived from an EMBL/GenBank/DDBJ whole genome shotgun (WGS) entry which is preliminary data.</text>
</comment>
<evidence type="ECO:0000313" key="2">
    <source>
        <dbReference type="EMBL" id="PID56977.1"/>
    </source>
</evidence>
<name>A0A2G6E4W1_9BACT</name>
<proteinExistence type="predicted"/>
<keyword evidence="1" id="KW-0812">Transmembrane</keyword>
<gene>
    <name evidence="2" type="ORF">CSB45_08620</name>
</gene>
<dbReference type="EMBL" id="PDPS01000029">
    <property type="protein sequence ID" value="PID56977.1"/>
    <property type="molecule type" value="Genomic_DNA"/>
</dbReference>
<dbReference type="AlphaFoldDB" id="A0A2G6E4W1"/>
<sequence length="236" mass="26298">MEARLQRQRPCFPQLCLEPMNMAFTVVYVLTKLQRWCFALAWRLFMLLYCAIGLGAMAVLFLIEAQFFMQMTQHEALGYGIATILEVTKVGTSLIKQAVSIAGGVYRLRISSLVQTVTFVLQIVLVLVTLFASLAVVTSYLDGRALQGGSLDVNRPGEHVQPVIDATLAMLEDGLEIRVKRSTFTTVAALLLSVLFQGIVYSIFGHVLATHSRDIEYIFAGKMQRLDVKKNFNVNT</sequence>